<feature type="transmembrane region" description="Helical" evidence="7">
    <location>
        <begin position="372"/>
        <end position="394"/>
    </location>
</feature>
<evidence type="ECO:0000256" key="2">
    <source>
        <dbReference type="ARBA" id="ARBA00006434"/>
    </source>
</evidence>
<feature type="transmembrane region" description="Helical" evidence="7">
    <location>
        <begin position="120"/>
        <end position="138"/>
    </location>
</feature>
<comment type="subcellular location">
    <subcellularLocation>
        <location evidence="1">Membrane</location>
        <topology evidence="1">Multi-pass membrane protein</topology>
    </subcellularLocation>
</comment>
<dbReference type="Proteomes" id="UP000015104">
    <property type="component" value="Unassembled WGS sequence"/>
</dbReference>
<name>T1KDC1_TETUR</name>
<dbReference type="EMBL" id="CAEY01002011">
    <property type="status" value="NOT_ANNOTATED_CDS"/>
    <property type="molecule type" value="Genomic_DNA"/>
</dbReference>
<dbReference type="Gene3D" id="1.20.1730.10">
    <property type="entry name" value="Sodium/glucose cotransporter"/>
    <property type="match status" value="1"/>
</dbReference>
<feature type="transmembrane region" description="Helical" evidence="7">
    <location>
        <begin position="300"/>
        <end position="323"/>
    </location>
</feature>
<protein>
    <recommendedName>
        <fullName evidence="10">Sodium/glucose cotransporter 4</fullName>
    </recommendedName>
</protein>
<feature type="transmembrane region" description="Helical" evidence="7">
    <location>
        <begin position="25"/>
        <end position="48"/>
    </location>
</feature>
<reference evidence="9" key="1">
    <citation type="submission" date="2011-08" db="EMBL/GenBank/DDBJ databases">
        <authorList>
            <person name="Rombauts S."/>
        </authorList>
    </citation>
    <scope>NUCLEOTIDE SEQUENCE</scope>
    <source>
        <strain evidence="9">London</strain>
    </source>
</reference>
<keyword evidence="5 7" id="KW-0472">Membrane</keyword>
<feature type="transmembrane region" description="Helical" evidence="7">
    <location>
        <begin position="55"/>
        <end position="73"/>
    </location>
</feature>
<sequence length="548" mass="61141">MLLCLNCIIVNLFSGAIFIQQARGWSIYVSVLILLALTAVSTVTGGLASVMYTDTIQCFVMLAGGILLTYKAINEIGGIGNLKPRYFEAKPSVIPVNATTCAMPKDTAFLLLRPIDDHDMPWLGFLAGQTFASMWYWCTDQVIVQRLLAAKNLAHAQGGTLLAGFLKLMPLFIIIIPGMISRILFPDDVSCVDPVECYRVCQSYTGCSNIAYPRLVLALMPSGLKGLMMAGMLAALMSGLSSIFNSCSTMFTIDIWPLIRPKASVREQMIVGRSFTFAMIAFSIAWIVVIQEMQSGELYIYIQAISSILSPPIATVYGLSVIWPRMNEPAAFWTLIIGLVIGSVRFILDIIYREPPCGEPDLRPSFIKDIHYMYFALILTIISVITSVFVSLITKPTENFRLIRTTYWTRFDESIRDDEVKPVPAKTMELTDMDWHEEDDKCDVDLEEGEEADDVMIKDKKVSLCKKFFIWFCGYEDTEQSTSKSKDPEGVGLKSSVADAFESHSGVASLRQTLTQKIILRTTLALIVVLSVFLFTYFSLPFHMHNSP</sequence>
<dbReference type="InterPro" id="IPR038377">
    <property type="entry name" value="Na/Glc_symporter_sf"/>
</dbReference>
<evidence type="ECO:0000256" key="5">
    <source>
        <dbReference type="ARBA" id="ARBA00023136"/>
    </source>
</evidence>
<proteinExistence type="inferred from homology"/>
<dbReference type="HOGENOM" id="CLU_018808_9_2_1"/>
<keyword evidence="9" id="KW-1185">Reference proteome</keyword>
<dbReference type="eggNOG" id="KOG2349">
    <property type="taxonomic scope" value="Eukaryota"/>
</dbReference>
<dbReference type="InterPro" id="IPR001734">
    <property type="entry name" value="Na/solute_symporter"/>
</dbReference>
<evidence type="ECO:0000256" key="1">
    <source>
        <dbReference type="ARBA" id="ARBA00004141"/>
    </source>
</evidence>
<dbReference type="PROSITE" id="PS50283">
    <property type="entry name" value="NA_SOLUT_SYMP_3"/>
    <property type="match status" value="1"/>
</dbReference>
<dbReference type="Pfam" id="PF00474">
    <property type="entry name" value="SSF"/>
    <property type="match status" value="1"/>
</dbReference>
<dbReference type="AlphaFoldDB" id="T1KDC1"/>
<evidence type="ECO:0008006" key="10">
    <source>
        <dbReference type="Google" id="ProtNLM"/>
    </source>
</evidence>
<feature type="transmembrane region" description="Helical" evidence="7">
    <location>
        <begin position="270"/>
        <end position="288"/>
    </location>
</feature>
<evidence type="ECO:0000256" key="3">
    <source>
        <dbReference type="ARBA" id="ARBA00022692"/>
    </source>
</evidence>
<dbReference type="PANTHER" id="PTHR11819">
    <property type="entry name" value="SOLUTE CARRIER FAMILY 5"/>
    <property type="match status" value="1"/>
</dbReference>
<organism evidence="8 9">
    <name type="scientific">Tetranychus urticae</name>
    <name type="common">Two-spotted spider mite</name>
    <dbReference type="NCBI Taxonomy" id="32264"/>
    <lineage>
        <taxon>Eukaryota</taxon>
        <taxon>Metazoa</taxon>
        <taxon>Ecdysozoa</taxon>
        <taxon>Arthropoda</taxon>
        <taxon>Chelicerata</taxon>
        <taxon>Arachnida</taxon>
        <taxon>Acari</taxon>
        <taxon>Acariformes</taxon>
        <taxon>Trombidiformes</taxon>
        <taxon>Prostigmata</taxon>
        <taxon>Eleutherengona</taxon>
        <taxon>Raphignathae</taxon>
        <taxon>Tetranychoidea</taxon>
        <taxon>Tetranychidae</taxon>
        <taxon>Tetranychus</taxon>
    </lineage>
</organism>
<feature type="transmembrane region" description="Helical" evidence="7">
    <location>
        <begin position="227"/>
        <end position="258"/>
    </location>
</feature>
<feature type="transmembrane region" description="Helical" evidence="7">
    <location>
        <begin position="330"/>
        <end position="352"/>
    </location>
</feature>
<feature type="transmembrane region" description="Helical" evidence="7">
    <location>
        <begin position="518"/>
        <end position="540"/>
    </location>
</feature>
<dbReference type="PANTHER" id="PTHR11819:SF150">
    <property type="entry name" value="SODIUM_MYO-INOSITOL COTRANSPORTER"/>
    <property type="match status" value="1"/>
</dbReference>
<evidence type="ECO:0000256" key="7">
    <source>
        <dbReference type="SAM" id="Phobius"/>
    </source>
</evidence>
<dbReference type="EnsemblMetazoa" id="tetur09g02390.1">
    <property type="protein sequence ID" value="tetur09g02390.1"/>
    <property type="gene ID" value="tetur09g02390"/>
</dbReference>
<dbReference type="GO" id="GO:0005886">
    <property type="term" value="C:plasma membrane"/>
    <property type="evidence" value="ECO:0007669"/>
    <property type="project" value="TreeGrafter"/>
</dbReference>
<reference evidence="8" key="2">
    <citation type="submission" date="2015-06" db="UniProtKB">
        <authorList>
            <consortium name="EnsemblMetazoa"/>
        </authorList>
    </citation>
    <scope>IDENTIFICATION</scope>
</reference>
<dbReference type="NCBIfam" id="TIGR00813">
    <property type="entry name" value="sss"/>
    <property type="match status" value="1"/>
</dbReference>
<dbReference type="STRING" id="32264.T1KDC1"/>
<comment type="similarity">
    <text evidence="2 6">Belongs to the sodium:solute symporter (SSF) (TC 2.A.21) family.</text>
</comment>
<accession>T1KDC1</accession>
<keyword evidence="4 7" id="KW-1133">Transmembrane helix</keyword>
<keyword evidence="3 7" id="KW-0812">Transmembrane</keyword>
<evidence type="ECO:0000313" key="8">
    <source>
        <dbReference type="EnsemblMetazoa" id="tetur09g02390.1"/>
    </source>
</evidence>
<feature type="transmembrane region" description="Helical" evidence="7">
    <location>
        <begin position="159"/>
        <end position="180"/>
    </location>
</feature>
<evidence type="ECO:0000256" key="6">
    <source>
        <dbReference type="RuleBase" id="RU362091"/>
    </source>
</evidence>
<evidence type="ECO:0000313" key="9">
    <source>
        <dbReference type="Proteomes" id="UP000015104"/>
    </source>
</evidence>
<dbReference type="GO" id="GO:0005412">
    <property type="term" value="F:D-glucose:sodium symporter activity"/>
    <property type="evidence" value="ECO:0007669"/>
    <property type="project" value="TreeGrafter"/>
</dbReference>
<evidence type="ECO:0000256" key="4">
    <source>
        <dbReference type="ARBA" id="ARBA00022989"/>
    </source>
</evidence>